<sequence length="125" mass="14375">MAKEQPGSIVKIHYKTGEYIGETVESDGRRLLVKVLAVLVHPTQGDLHHPYDPDTPLFHERKAAAYTEKVWVPLQDAELYNGAIPPYKDTLRIALGAEMERMDRMKRWAERCLEQLAEVRKDYGL</sequence>
<dbReference type="SMART" id="SM01298">
    <property type="entry name" value="KapB"/>
    <property type="match status" value="1"/>
</dbReference>
<organism evidence="1 2">
    <name type="scientific">Cohnella pontilimi</name>
    <dbReference type="NCBI Taxonomy" id="2564100"/>
    <lineage>
        <taxon>Bacteria</taxon>
        <taxon>Bacillati</taxon>
        <taxon>Bacillota</taxon>
        <taxon>Bacilli</taxon>
        <taxon>Bacillales</taxon>
        <taxon>Paenibacillaceae</taxon>
        <taxon>Cohnella</taxon>
    </lineage>
</organism>
<dbReference type="InterPro" id="IPR038080">
    <property type="entry name" value="KapB_sf"/>
</dbReference>
<dbReference type="Proteomes" id="UP000309673">
    <property type="component" value="Unassembled WGS sequence"/>
</dbReference>
<dbReference type="AlphaFoldDB" id="A0A4U0FDH5"/>
<gene>
    <name evidence="1" type="ORF">E5161_08020</name>
</gene>
<proteinExistence type="predicted"/>
<accession>A0A4U0FDH5</accession>
<dbReference type="RefSeq" id="WP_136777197.1">
    <property type="nucleotide sequence ID" value="NZ_SUPK01000003.1"/>
</dbReference>
<evidence type="ECO:0000313" key="2">
    <source>
        <dbReference type="Proteomes" id="UP000309673"/>
    </source>
</evidence>
<keyword evidence="1" id="KW-0418">Kinase</keyword>
<dbReference type="OrthoDB" id="2407789at2"/>
<dbReference type="Gene3D" id="2.30.30.430">
    <property type="entry name" value="Kinase associated protein B domain"/>
    <property type="match status" value="1"/>
</dbReference>
<name>A0A4U0FDH5_9BACL</name>
<comment type="caution">
    <text evidence="1">The sequence shown here is derived from an EMBL/GenBank/DDBJ whole genome shotgun (WGS) entry which is preliminary data.</text>
</comment>
<dbReference type="EMBL" id="SUPK01000003">
    <property type="protein sequence ID" value="TJY42778.1"/>
    <property type="molecule type" value="Genomic_DNA"/>
</dbReference>
<dbReference type="GO" id="GO:0016301">
    <property type="term" value="F:kinase activity"/>
    <property type="evidence" value="ECO:0007669"/>
    <property type="project" value="UniProtKB-KW"/>
</dbReference>
<evidence type="ECO:0000313" key="1">
    <source>
        <dbReference type="EMBL" id="TJY42778.1"/>
    </source>
</evidence>
<keyword evidence="2" id="KW-1185">Reference proteome</keyword>
<dbReference type="Pfam" id="PF08810">
    <property type="entry name" value="KapB"/>
    <property type="match status" value="1"/>
</dbReference>
<dbReference type="SUPFAM" id="SSF141251">
    <property type="entry name" value="Kinase-associated protein B-like"/>
    <property type="match status" value="1"/>
</dbReference>
<protein>
    <submittedName>
        <fullName evidence="1">Kinase</fullName>
    </submittedName>
</protein>
<reference evidence="1 2" key="1">
    <citation type="submission" date="2019-04" db="EMBL/GenBank/DDBJ databases">
        <title>Cohnella sp. nov., isolated from soil.</title>
        <authorList>
            <person name="Kim W."/>
        </authorList>
    </citation>
    <scope>NUCLEOTIDE SEQUENCE [LARGE SCALE GENOMIC DNA]</scope>
    <source>
        <strain evidence="1 2">CAU 1483</strain>
    </source>
</reference>
<keyword evidence="1" id="KW-0808">Transferase</keyword>
<dbReference type="InterPro" id="IPR014916">
    <property type="entry name" value="KapB"/>
</dbReference>